<evidence type="ECO:0000313" key="2">
    <source>
        <dbReference type="EMBL" id="RRT39848.1"/>
    </source>
</evidence>
<feature type="region of interest" description="Disordered" evidence="1">
    <location>
        <begin position="1"/>
        <end position="25"/>
    </location>
</feature>
<sequence>MRSTATIADARRKKRREEEGCEQDMLFVSRKQRDPGMSRDLEHSQARCLRERWQGRRPLVPMLPKRWRGRRLRRWPRWEPRWGILLEIYSSEIDDAKVAAAVAALVVRNWSTAAASQRRDK</sequence>
<name>A0A426XJZ1_ENSVE</name>
<organism evidence="2 3">
    <name type="scientific">Ensete ventricosum</name>
    <name type="common">Abyssinian banana</name>
    <name type="synonym">Musa ensete</name>
    <dbReference type="NCBI Taxonomy" id="4639"/>
    <lineage>
        <taxon>Eukaryota</taxon>
        <taxon>Viridiplantae</taxon>
        <taxon>Streptophyta</taxon>
        <taxon>Embryophyta</taxon>
        <taxon>Tracheophyta</taxon>
        <taxon>Spermatophyta</taxon>
        <taxon>Magnoliopsida</taxon>
        <taxon>Liliopsida</taxon>
        <taxon>Zingiberales</taxon>
        <taxon>Musaceae</taxon>
        <taxon>Ensete</taxon>
    </lineage>
</organism>
<dbReference type="AlphaFoldDB" id="A0A426XJZ1"/>
<accession>A0A426XJZ1</accession>
<dbReference type="Proteomes" id="UP000287651">
    <property type="component" value="Unassembled WGS sequence"/>
</dbReference>
<evidence type="ECO:0000256" key="1">
    <source>
        <dbReference type="SAM" id="MobiDB-lite"/>
    </source>
</evidence>
<protein>
    <submittedName>
        <fullName evidence="2">Uncharacterized protein</fullName>
    </submittedName>
</protein>
<reference evidence="2 3" key="1">
    <citation type="journal article" date="2014" name="Agronomy (Basel)">
        <title>A Draft Genome Sequence for Ensete ventricosum, the Drought-Tolerant Tree Against Hunger.</title>
        <authorList>
            <person name="Harrison J."/>
            <person name="Moore K.A."/>
            <person name="Paszkiewicz K."/>
            <person name="Jones T."/>
            <person name="Grant M."/>
            <person name="Ambacheew D."/>
            <person name="Muzemil S."/>
            <person name="Studholme D.J."/>
        </authorList>
    </citation>
    <scope>NUCLEOTIDE SEQUENCE [LARGE SCALE GENOMIC DNA]</scope>
</reference>
<proteinExistence type="predicted"/>
<gene>
    <name evidence="2" type="ORF">B296_00043311</name>
</gene>
<comment type="caution">
    <text evidence="2">The sequence shown here is derived from an EMBL/GenBank/DDBJ whole genome shotgun (WGS) entry which is preliminary data.</text>
</comment>
<dbReference type="EMBL" id="AMZH03019833">
    <property type="protein sequence ID" value="RRT39848.1"/>
    <property type="molecule type" value="Genomic_DNA"/>
</dbReference>
<evidence type="ECO:0000313" key="3">
    <source>
        <dbReference type="Proteomes" id="UP000287651"/>
    </source>
</evidence>